<sequence>MKVKLLTALIVLNSQFAFADDSETNAVARQIKSQIIKVLSKQNIDTKGFCDVFIEMKHNNDKQTQIVKVSTLGDGQLCMRIKKVIKTGTKYKYQIPERFIRIHINADDL</sequence>
<evidence type="ECO:0000313" key="2">
    <source>
        <dbReference type="EMBL" id="AMF94501.1"/>
    </source>
</evidence>
<reference evidence="4" key="1">
    <citation type="submission" date="2015-12" db="EMBL/GenBank/DDBJ databases">
        <title>FDA dAtabase for Regulatory Grade micrObial Sequences (FDA-ARGOS): Supporting development and validation of Infectious Disease Dx tests.</title>
        <authorList>
            <person name="Hoffmann M."/>
            <person name="Allard M."/>
            <person name="Evans P."/>
            <person name="Brown E."/>
            <person name="Tallon L.J."/>
            <person name="Sadzewicz L."/>
            <person name="Sengamalay N."/>
            <person name="Ott S."/>
            <person name="Godinez A."/>
            <person name="Nagaraj S."/>
            <person name="Vyas G."/>
            <person name="Aluvathingal J."/>
            <person name="Nadendla S."/>
            <person name="Geyer C."/>
            <person name="Sichtig H."/>
        </authorList>
    </citation>
    <scope>NUCLEOTIDE SEQUENCE [LARGE SCALE GENOMIC DNA]</scope>
    <source>
        <strain evidence="4">ATCC 33809</strain>
    </source>
</reference>
<dbReference type="KEGG" id="vfl:AL536_13610"/>
<reference evidence="2" key="2">
    <citation type="submission" date="2018-01" db="EMBL/GenBank/DDBJ databases">
        <title>FDA dAtabase for Regulatory Grade micrObial Sequences (FDA-ARGOS): Supporting development and validation of Infectious Disease Dx tests.</title>
        <authorList>
            <person name="Hoffmann M."/>
            <person name="Allard M."/>
            <person name="Evans P."/>
            <person name="Brown E."/>
            <person name="Tallon L."/>
            <person name="Sadzewicz L."/>
            <person name="Sengamalay N."/>
            <person name="Ott S."/>
            <person name="Godinez A."/>
            <person name="Nagaraj S."/>
            <person name="Vyas G."/>
            <person name="Aluvathingal J."/>
            <person name="Nadendla S."/>
            <person name="Geyer C."/>
            <person name="Sichtig H."/>
        </authorList>
    </citation>
    <scope>NUCLEOTIDE SEQUENCE</scope>
    <source>
        <strain evidence="2">ATCC 33809</strain>
    </source>
</reference>
<evidence type="ECO:0000313" key="5">
    <source>
        <dbReference type="Proteomes" id="UP000254626"/>
    </source>
</evidence>
<dbReference type="RefSeq" id="WP_047456815.1">
    <property type="nucleotide sequence ID" value="NZ_CABLBX010000001.1"/>
</dbReference>
<gene>
    <name evidence="2" type="ORF">AL536_13610</name>
    <name evidence="3" type="ORF">NCTC11327_01465</name>
</gene>
<feature type="chain" id="PRO_5043421465" evidence="1">
    <location>
        <begin position="20"/>
        <end position="109"/>
    </location>
</feature>
<dbReference type="Proteomes" id="UP000254626">
    <property type="component" value="Unassembled WGS sequence"/>
</dbReference>
<dbReference type="EMBL" id="UHIP01000001">
    <property type="protein sequence ID" value="SUP24458.1"/>
    <property type="molecule type" value="Genomic_DNA"/>
</dbReference>
<keyword evidence="4" id="KW-1185">Reference proteome</keyword>
<name>A0AAX2LRE9_VIBFL</name>
<feature type="signal peptide" evidence="1">
    <location>
        <begin position="1"/>
        <end position="19"/>
    </location>
</feature>
<dbReference type="EMBL" id="CP014035">
    <property type="protein sequence ID" value="AMF94501.1"/>
    <property type="molecule type" value="Genomic_DNA"/>
</dbReference>
<proteinExistence type="predicted"/>
<evidence type="ECO:0000313" key="4">
    <source>
        <dbReference type="Proteomes" id="UP000057088"/>
    </source>
</evidence>
<organism evidence="3 5">
    <name type="scientific">Vibrio fluvialis</name>
    <dbReference type="NCBI Taxonomy" id="676"/>
    <lineage>
        <taxon>Bacteria</taxon>
        <taxon>Pseudomonadati</taxon>
        <taxon>Pseudomonadota</taxon>
        <taxon>Gammaproteobacteria</taxon>
        <taxon>Vibrionales</taxon>
        <taxon>Vibrionaceae</taxon>
        <taxon>Vibrio</taxon>
    </lineage>
</organism>
<accession>A0AAX2LRE9</accession>
<dbReference type="Proteomes" id="UP000057088">
    <property type="component" value="Chromosome 2"/>
</dbReference>
<dbReference type="GeneID" id="29385540"/>
<dbReference type="AlphaFoldDB" id="A0AAX2LRE9"/>
<reference evidence="3 5" key="3">
    <citation type="submission" date="2018-06" db="EMBL/GenBank/DDBJ databases">
        <authorList>
            <consortium name="Pathogen Informatics"/>
            <person name="Doyle S."/>
        </authorList>
    </citation>
    <scope>NUCLEOTIDE SEQUENCE [LARGE SCALE GENOMIC DNA]</scope>
    <source>
        <strain evidence="3 5">NCTC11327</strain>
    </source>
</reference>
<protein>
    <submittedName>
        <fullName evidence="3">Uncharacterized protein</fullName>
    </submittedName>
</protein>
<evidence type="ECO:0000313" key="3">
    <source>
        <dbReference type="EMBL" id="SUP24458.1"/>
    </source>
</evidence>
<keyword evidence="1" id="KW-0732">Signal</keyword>
<evidence type="ECO:0000256" key="1">
    <source>
        <dbReference type="SAM" id="SignalP"/>
    </source>
</evidence>